<dbReference type="Proteomes" id="UP000616151">
    <property type="component" value="Unassembled WGS sequence"/>
</dbReference>
<organism evidence="1 2">
    <name type="scientific">Taklimakanibacter albus</name>
    <dbReference type="NCBI Taxonomy" id="2800327"/>
    <lineage>
        <taxon>Bacteria</taxon>
        <taxon>Pseudomonadati</taxon>
        <taxon>Pseudomonadota</taxon>
        <taxon>Alphaproteobacteria</taxon>
        <taxon>Hyphomicrobiales</taxon>
        <taxon>Aestuariivirgaceae</taxon>
        <taxon>Taklimakanibacter</taxon>
    </lineage>
</organism>
<reference evidence="1" key="1">
    <citation type="submission" date="2021-01" db="EMBL/GenBank/DDBJ databases">
        <authorList>
            <person name="Sun Q."/>
        </authorList>
    </citation>
    <scope>NUCLEOTIDE SEQUENCE</scope>
    <source>
        <strain evidence="1">YIM B02566</strain>
    </source>
</reference>
<accession>A0ACC5R3B3</accession>
<dbReference type="EMBL" id="JAENHL010000007">
    <property type="protein sequence ID" value="MBK1867134.1"/>
    <property type="molecule type" value="Genomic_DNA"/>
</dbReference>
<proteinExistence type="predicted"/>
<protein>
    <submittedName>
        <fullName evidence="1">Uncharacterized protein</fullName>
    </submittedName>
</protein>
<evidence type="ECO:0000313" key="2">
    <source>
        <dbReference type="Proteomes" id="UP000616151"/>
    </source>
</evidence>
<name>A0ACC5R3B3_9HYPH</name>
<gene>
    <name evidence="1" type="ORF">JHL16_12330</name>
</gene>
<comment type="caution">
    <text evidence="1">The sequence shown here is derived from an EMBL/GenBank/DDBJ whole genome shotgun (WGS) entry which is preliminary data.</text>
</comment>
<evidence type="ECO:0000313" key="1">
    <source>
        <dbReference type="EMBL" id="MBK1867134.1"/>
    </source>
</evidence>
<sequence length="651" mass="70995">MTDKQPSRAVRLFGTDEAVEPPRIVTAGALSVEFETGNLRYIRYGGIEMIRAISFIVRDRNWATYTPLLSNLLVEENGDSFAISYDAETKDEDQSFRYSARITGAADGSIDFMAEGKAATDFVTNRTGFVVLHPIAGVAGRPAWVETADGKKVDTSFPDLISPAQPIMNMRAITHEFAPGARVVCRMEGDVYEMEDQRNWMDASYKTYVRPLAKPWPYELKKGEKLKQKVSLRLDGEAPEANAKAKPVTIRVGKWLGAVPPLGVGLAPEDAASAAKAVTLLGQIKPVYVICHYDTRLGHDQKSLSAMLKVAKALKADAWLEAVVTKVEGFEKEIAGLAKQVSRLKPPFKAVFLSSASDMKSTQPTGPWPPCPPLADIYRLARRLFPRSRIGGGMMSYFTEINRKRPPAGQADFISFTNSALVHASDDRSVTEGLEALPAMAKSVRALSGGKPFAVGPSAIGMRFNPYGAAPQANPNDVRQAMNRNDPRQRGLIGAAWALAYFAHFARGGASAIALGGLTGPFGALYSKSAWPQAWYDTSKGLYPVFHVLRGLARLAGNDLLGLEISRPRDVQALAARRPDGKTELWLANLTGETVTVDIGAMFKGGRKMVLDEHRFIQAADKVEFLDRSRGKVETSRLTLDAYATCRVISP</sequence>
<keyword evidence="2" id="KW-1185">Reference proteome</keyword>